<dbReference type="Proteomes" id="UP001293593">
    <property type="component" value="Unassembled WGS sequence"/>
</dbReference>
<name>A0AAE1TDV0_9FABA</name>
<accession>A0AAE1TDV0</accession>
<evidence type="ECO:0000313" key="1">
    <source>
        <dbReference type="EMBL" id="KAK4280145.1"/>
    </source>
</evidence>
<dbReference type="EMBL" id="JAWXYG010000002">
    <property type="protein sequence ID" value="KAK4280145.1"/>
    <property type="molecule type" value="Genomic_DNA"/>
</dbReference>
<protein>
    <submittedName>
        <fullName evidence="1">Uncharacterized protein</fullName>
    </submittedName>
</protein>
<keyword evidence="2" id="KW-1185">Reference proteome</keyword>
<evidence type="ECO:0000313" key="2">
    <source>
        <dbReference type="Proteomes" id="UP001293593"/>
    </source>
</evidence>
<gene>
    <name evidence="1" type="ORF">QN277_011805</name>
</gene>
<dbReference type="AlphaFoldDB" id="A0AAE1TDV0"/>
<comment type="caution">
    <text evidence="1">The sequence shown here is derived from an EMBL/GenBank/DDBJ whole genome shotgun (WGS) entry which is preliminary data.</text>
</comment>
<proteinExistence type="predicted"/>
<reference evidence="1" key="1">
    <citation type="submission" date="2023-10" db="EMBL/GenBank/DDBJ databases">
        <title>Chromosome-level genome of the transformable northern wattle, Acacia crassicarpa.</title>
        <authorList>
            <person name="Massaro I."/>
            <person name="Sinha N.R."/>
            <person name="Poethig S."/>
            <person name="Leichty A.R."/>
        </authorList>
    </citation>
    <scope>NUCLEOTIDE SEQUENCE</scope>
    <source>
        <strain evidence="1">Acra3RX</strain>
        <tissue evidence="1">Leaf</tissue>
    </source>
</reference>
<organism evidence="1 2">
    <name type="scientific">Acacia crassicarpa</name>
    <name type="common">northern wattle</name>
    <dbReference type="NCBI Taxonomy" id="499986"/>
    <lineage>
        <taxon>Eukaryota</taxon>
        <taxon>Viridiplantae</taxon>
        <taxon>Streptophyta</taxon>
        <taxon>Embryophyta</taxon>
        <taxon>Tracheophyta</taxon>
        <taxon>Spermatophyta</taxon>
        <taxon>Magnoliopsida</taxon>
        <taxon>eudicotyledons</taxon>
        <taxon>Gunneridae</taxon>
        <taxon>Pentapetalae</taxon>
        <taxon>rosids</taxon>
        <taxon>fabids</taxon>
        <taxon>Fabales</taxon>
        <taxon>Fabaceae</taxon>
        <taxon>Caesalpinioideae</taxon>
        <taxon>mimosoid clade</taxon>
        <taxon>Acacieae</taxon>
        <taxon>Acacia</taxon>
    </lineage>
</organism>
<sequence length="83" mass="9673">MENPILLFRYRERLSVDSGLELSCHRHPSDPNHRRRGIAASPLRGFQVYRSIIHRHHRTQNRRARSSALTQTIGITKSIYGLL</sequence>